<reference evidence="1 2" key="1">
    <citation type="submission" date="2013-06" db="EMBL/GenBank/DDBJ databases">
        <authorList>
            <person name="Weinstock G."/>
            <person name="Sodergren E."/>
            <person name="Lobos E.A."/>
            <person name="Fulton L."/>
            <person name="Fulton R."/>
            <person name="Courtney L."/>
            <person name="Fronick C."/>
            <person name="O'Laughlin M."/>
            <person name="Godfrey J."/>
            <person name="Wilson R.M."/>
            <person name="Miner T."/>
            <person name="Farmer C."/>
            <person name="Delehaunty K."/>
            <person name="Cordes M."/>
            <person name="Minx P."/>
            <person name="Tomlinson C."/>
            <person name="Chen J."/>
            <person name="Wollam A."/>
            <person name="Pepin K.H."/>
            <person name="Bhonagiri V."/>
            <person name="Zhang X."/>
            <person name="Warren W."/>
            <person name="Mitreva M."/>
            <person name="Mardis E.R."/>
            <person name="Wilson R.K."/>
        </authorList>
    </citation>
    <scope>NUCLEOTIDE SEQUENCE [LARGE SCALE GENOMIC DNA]</scope>
    <source>
        <strain evidence="1 2">ATCC 29426</strain>
    </source>
</reference>
<gene>
    <name evidence="1" type="ORF">HMPREF0653_00619</name>
</gene>
<evidence type="ECO:0000313" key="1">
    <source>
        <dbReference type="EMBL" id="ERJ79440.1"/>
    </source>
</evidence>
<proteinExistence type="predicted"/>
<sequence length="70" mass="8307">MEVEYGQCNTFYRAFKQEAHTGSWTDKASNNEFTTLLVLNKPQQVRIYMLKRYNRNYDGKAKVTIIVQQK</sequence>
<dbReference type="Proteomes" id="UP000016660">
    <property type="component" value="Unassembled WGS sequence"/>
</dbReference>
<organism evidence="1 2">
    <name type="scientific">Prevotella disiens JCM 6334 = ATCC 29426</name>
    <dbReference type="NCBI Taxonomy" id="1235811"/>
    <lineage>
        <taxon>Bacteria</taxon>
        <taxon>Pseudomonadati</taxon>
        <taxon>Bacteroidota</taxon>
        <taxon>Bacteroidia</taxon>
        <taxon>Bacteroidales</taxon>
        <taxon>Prevotellaceae</taxon>
        <taxon>Prevotella</taxon>
    </lineage>
</organism>
<protein>
    <submittedName>
        <fullName evidence="1">Uncharacterized protein</fullName>
    </submittedName>
</protein>
<evidence type="ECO:0000313" key="2">
    <source>
        <dbReference type="Proteomes" id="UP000016660"/>
    </source>
</evidence>
<dbReference type="EMBL" id="AWUY01000048">
    <property type="protein sequence ID" value="ERJ79440.1"/>
    <property type="molecule type" value="Genomic_DNA"/>
</dbReference>
<name>A0ABN0NUA8_9BACT</name>
<keyword evidence="2" id="KW-1185">Reference proteome</keyword>
<comment type="caution">
    <text evidence="1">The sequence shown here is derived from an EMBL/GenBank/DDBJ whole genome shotgun (WGS) entry which is preliminary data.</text>
</comment>
<accession>A0ABN0NUA8</accession>